<comment type="caution">
    <text evidence="6">The sequence shown here is derived from an EMBL/GenBank/DDBJ whole genome shotgun (WGS) entry which is preliminary data.</text>
</comment>
<dbReference type="GO" id="GO:0008270">
    <property type="term" value="F:zinc ion binding"/>
    <property type="evidence" value="ECO:0007669"/>
    <property type="project" value="UniProtKB-KW"/>
</dbReference>
<dbReference type="InterPro" id="IPR017907">
    <property type="entry name" value="Znf_RING_CS"/>
</dbReference>
<dbReference type="SUPFAM" id="SSF57850">
    <property type="entry name" value="RING/U-box"/>
    <property type="match status" value="1"/>
</dbReference>
<name>A0AAD6A7T6_9TELE</name>
<feature type="region of interest" description="Disordered" evidence="4">
    <location>
        <begin position="1"/>
        <end position="28"/>
    </location>
</feature>
<dbReference type="EMBL" id="JAPTMU010000231">
    <property type="protein sequence ID" value="KAJ4920029.1"/>
    <property type="molecule type" value="Genomic_DNA"/>
</dbReference>
<dbReference type="AlphaFoldDB" id="A0AAD6A7T6"/>
<dbReference type="InterPro" id="IPR027370">
    <property type="entry name" value="Znf-RING_euk"/>
</dbReference>
<dbReference type="InterPro" id="IPR050143">
    <property type="entry name" value="TRIM/RBCC"/>
</dbReference>
<reference evidence="6" key="1">
    <citation type="submission" date="2022-11" db="EMBL/GenBank/DDBJ databases">
        <title>Chromosome-level genome of Pogonophryne albipinna.</title>
        <authorList>
            <person name="Jo E."/>
        </authorList>
    </citation>
    <scope>NUCLEOTIDE SEQUENCE</scope>
    <source>
        <strain evidence="6">SGF0006</strain>
        <tissue evidence="6">Muscle</tissue>
    </source>
</reference>
<keyword evidence="7" id="KW-1185">Reference proteome</keyword>
<dbReference type="InterPro" id="IPR013083">
    <property type="entry name" value="Znf_RING/FYVE/PHD"/>
</dbReference>
<evidence type="ECO:0000256" key="1">
    <source>
        <dbReference type="ARBA" id="ARBA00022723"/>
    </source>
</evidence>
<sequence>MRGDSVQQRRRDRAPPSPDSPEINQETTKLTTSSEFSYRREKWKLQHCCFNLRTLHPLKEVFRDPVILSCCHSFCKACLQTWWDGKENLCETFLLERDQRSPEALCSLHSEKLKLFCLDHQQPLPSGALIDQAKHLGNLSFNIWSKMKDMVSYSPLILDPNTAHPSSCLKI</sequence>
<dbReference type="Proteomes" id="UP001219934">
    <property type="component" value="Unassembled WGS sequence"/>
</dbReference>
<evidence type="ECO:0000256" key="2">
    <source>
        <dbReference type="ARBA" id="ARBA00022771"/>
    </source>
</evidence>
<dbReference type="PROSITE" id="PS00518">
    <property type="entry name" value="ZF_RING_1"/>
    <property type="match status" value="1"/>
</dbReference>
<gene>
    <name evidence="6" type="ORF">JOQ06_024550</name>
</gene>
<proteinExistence type="predicted"/>
<keyword evidence="2" id="KW-0863">Zinc-finger</keyword>
<evidence type="ECO:0000256" key="3">
    <source>
        <dbReference type="ARBA" id="ARBA00022833"/>
    </source>
</evidence>
<keyword evidence="3" id="KW-0862">Zinc</keyword>
<accession>A0AAD6A7T6</accession>
<protein>
    <recommendedName>
        <fullName evidence="5">Zinc finger RING-type eukaryotic domain-containing protein</fullName>
    </recommendedName>
</protein>
<keyword evidence="1" id="KW-0479">Metal-binding</keyword>
<evidence type="ECO:0000256" key="4">
    <source>
        <dbReference type="SAM" id="MobiDB-lite"/>
    </source>
</evidence>
<evidence type="ECO:0000313" key="6">
    <source>
        <dbReference type="EMBL" id="KAJ4920029.1"/>
    </source>
</evidence>
<feature type="domain" description="Zinc finger RING-type eukaryotic" evidence="5">
    <location>
        <begin position="59"/>
        <end position="90"/>
    </location>
</feature>
<dbReference type="Gene3D" id="3.30.160.60">
    <property type="entry name" value="Classic Zinc Finger"/>
    <property type="match status" value="1"/>
</dbReference>
<dbReference type="PANTHER" id="PTHR24103">
    <property type="entry name" value="E3 UBIQUITIN-PROTEIN LIGASE TRIM"/>
    <property type="match status" value="1"/>
</dbReference>
<evidence type="ECO:0000259" key="5">
    <source>
        <dbReference type="Pfam" id="PF13445"/>
    </source>
</evidence>
<organism evidence="6 7">
    <name type="scientific">Pogonophryne albipinna</name>
    <dbReference type="NCBI Taxonomy" id="1090488"/>
    <lineage>
        <taxon>Eukaryota</taxon>
        <taxon>Metazoa</taxon>
        <taxon>Chordata</taxon>
        <taxon>Craniata</taxon>
        <taxon>Vertebrata</taxon>
        <taxon>Euteleostomi</taxon>
        <taxon>Actinopterygii</taxon>
        <taxon>Neopterygii</taxon>
        <taxon>Teleostei</taxon>
        <taxon>Neoteleostei</taxon>
        <taxon>Acanthomorphata</taxon>
        <taxon>Eupercaria</taxon>
        <taxon>Perciformes</taxon>
        <taxon>Notothenioidei</taxon>
        <taxon>Pogonophryne</taxon>
    </lineage>
</organism>
<evidence type="ECO:0000313" key="7">
    <source>
        <dbReference type="Proteomes" id="UP001219934"/>
    </source>
</evidence>
<dbReference type="Pfam" id="PF13445">
    <property type="entry name" value="zf-RING_UBOX"/>
    <property type="match status" value="1"/>
</dbReference>
<dbReference type="Gene3D" id="3.30.40.10">
    <property type="entry name" value="Zinc/RING finger domain, C3HC4 (zinc finger)"/>
    <property type="match status" value="1"/>
</dbReference>